<gene>
    <name evidence="2" type="ORF">TDIB3V08_LOCUS10120</name>
</gene>
<dbReference type="AlphaFoldDB" id="A0A7R8VSP3"/>
<evidence type="ECO:0000313" key="2">
    <source>
        <dbReference type="EMBL" id="CAD7203957.1"/>
    </source>
</evidence>
<protein>
    <submittedName>
        <fullName evidence="2">Uncharacterized protein</fullName>
    </submittedName>
</protein>
<reference evidence="2" key="1">
    <citation type="submission" date="2020-11" db="EMBL/GenBank/DDBJ databases">
        <authorList>
            <person name="Tran Van P."/>
        </authorList>
    </citation>
    <scope>NUCLEOTIDE SEQUENCE</scope>
</reference>
<accession>A0A7R8VSP3</accession>
<evidence type="ECO:0000256" key="1">
    <source>
        <dbReference type="SAM" id="MobiDB-lite"/>
    </source>
</evidence>
<feature type="region of interest" description="Disordered" evidence="1">
    <location>
        <begin position="49"/>
        <end position="72"/>
    </location>
</feature>
<proteinExistence type="predicted"/>
<sequence length="170" mass="19295">MEVGNILDSRGDILVSLVAAIRSTRDYNQSHPEEGRIGKVDLEEVNPHLSGGRVENHLGKTTPSSPDRDSNLDLPVLSSRTQHDKCVSQLRHREVSCELSVSTKEAMRLLYKEPLRVTYSFSSLSFYLAHLCQSVELYFSYELCTIHYWLCVMDEHRLSLSTKKTPGLPM</sequence>
<organism evidence="2">
    <name type="scientific">Timema douglasi</name>
    <name type="common">Walking stick</name>
    <dbReference type="NCBI Taxonomy" id="61478"/>
    <lineage>
        <taxon>Eukaryota</taxon>
        <taxon>Metazoa</taxon>
        <taxon>Ecdysozoa</taxon>
        <taxon>Arthropoda</taxon>
        <taxon>Hexapoda</taxon>
        <taxon>Insecta</taxon>
        <taxon>Pterygota</taxon>
        <taxon>Neoptera</taxon>
        <taxon>Polyneoptera</taxon>
        <taxon>Phasmatodea</taxon>
        <taxon>Timematodea</taxon>
        <taxon>Timematoidea</taxon>
        <taxon>Timematidae</taxon>
        <taxon>Timema</taxon>
    </lineage>
</organism>
<name>A0A7R8VSP3_TIMDO</name>
<dbReference type="EMBL" id="OA571421">
    <property type="protein sequence ID" value="CAD7203957.1"/>
    <property type="molecule type" value="Genomic_DNA"/>
</dbReference>